<sequence>MLKQDPIDRIVGNMHPILLFDLLLEMCGAERILVLSGQDESFSLVRDLSRLSSRRLWIGIQAGLPIRCDNLVDSLPADVMIVRKVTNRPPSLPLTSDTSDIPVGEFAHSHI</sequence>
<name>A0A9E4ZMG1_9EURY</name>
<comment type="caution">
    <text evidence="1">The sequence shown here is derived from an EMBL/GenBank/DDBJ whole genome shotgun (WGS) entry which is preliminary data.</text>
</comment>
<evidence type="ECO:0000313" key="2">
    <source>
        <dbReference type="Proteomes" id="UP001065682"/>
    </source>
</evidence>
<keyword evidence="2" id="KW-1185">Reference proteome</keyword>
<protein>
    <submittedName>
        <fullName evidence="1">Uncharacterized protein</fullName>
    </submittedName>
</protein>
<dbReference type="AlphaFoldDB" id="A0A9E4ZMG1"/>
<organism evidence="1 2">
    <name type="scientific">Methanoculleus formosensis</name>
    <dbReference type="NCBI Taxonomy" id="2590886"/>
    <lineage>
        <taxon>Archaea</taxon>
        <taxon>Methanobacteriati</taxon>
        <taxon>Methanobacteriota</taxon>
        <taxon>Stenosarchaea group</taxon>
        <taxon>Methanomicrobia</taxon>
        <taxon>Methanomicrobiales</taxon>
        <taxon>Methanomicrobiaceae</taxon>
        <taxon>Methanoculleus</taxon>
    </lineage>
</organism>
<reference evidence="1" key="1">
    <citation type="submission" date="2019-06" db="EMBL/GenBank/DDBJ databases">
        <title>Methanoculleus strain from Tamsui River, Taipei, Taiwan.</title>
        <authorList>
            <person name="You Y.-T."/>
            <person name="Chen S.-C."/>
            <person name="Lai S.-J."/>
            <person name="Lee Y.-C."/>
            <person name="Lai M.-C."/>
        </authorList>
    </citation>
    <scope>NUCLEOTIDE SEQUENCE</scope>
    <source>
        <strain evidence="1">Afa-1</strain>
    </source>
</reference>
<accession>A0A9E4ZMG1</accession>
<evidence type="ECO:0000313" key="1">
    <source>
        <dbReference type="EMBL" id="MCT8336931.1"/>
    </source>
</evidence>
<dbReference type="EMBL" id="VHLL01000002">
    <property type="protein sequence ID" value="MCT8336931.1"/>
    <property type="molecule type" value="Genomic_DNA"/>
</dbReference>
<dbReference type="Proteomes" id="UP001065682">
    <property type="component" value="Unassembled WGS sequence"/>
</dbReference>
<proteinExistence type="predicted"/>
<gene>
    <name evidence="1" type="ORF">FKB36_05335</name>
</gene>